<accession>A0A1H1NMK8</accession>
<dbReference type="PANTHER" id="PTHR34180">
    <property type="entry name" value="PEPTIDASE C45"/>
    <property type="match status" value="1"/>
</dbReference>
<evidence type="ECO:0000313" key="2">
    <source>
        <dbReference type="EMBL" id="SDS00090.1"/>
    </source>
</evidence>
<dbReference type="GeneID" id="36298573"/>
<evidence type="ECO:0000259" key="1">
    <source>
        <dbReference type="Pfam" id="PF03417"/>
    </source>
</evidence>
<protein>
    <submittedName>
        <fullName evidence="2">Isopenicillin-N N-acyltransferase like protein</fullName>
    </submittedName>
</protein>
<feature type="domain" description="Peptidase C45 hydrolase" evidence="1">
    <location>
        <begin position="131"/>
        <end position="287"/>
    </location>
</feature>
<reference evidence="2 3" key="1">
    <citation type="submission" date="2016-10" db="EMBL/GenBank/DDBJ databases">
        <authorList>
            <person name="de Groot N.N."/>
        </authorList>
    </citation>
    <scope>NUCLEOTIDE SEQUENCE [LARGE SCALE GENOMIC DNA]</scope>
    <source>
        <strain evidence="2 3">DSM 15019</strain>
    </source>
</reference>
<dbReference type="Proteomes" id="UP000182126">
    <property type="component" value="Chromosome I"/>
</dbReference>
<sequence>MTSPFPRPERRLQITADASDPLQRGVERGRQLRETLPGAIDAYDRLFRLGAVDEKTVRDDAERLLDAIDAHRPALRAQIEGIAAGADAEIWRVAALNGRTEILSRSIAVPPGECSTIVRSIRDADGRAHTLGVQTWDWHMEIAPYWHTIISRGGVHDYAGLTECGILGKIGVNSAGVALHFNILGHRSDRPEGIPMHVLAALVLEEASSVARAVELVREAPVTSSGSFALFDAAGDAVLLDICPEGVFSAPAITEGTWLRTNHFLTEAPAAHEKTWLYQPDSGQRWDFLRGRLLSAGAATDAEQLRAMLVTGDGEPPVTCIPDLALPMGQRWASLATVVLDPAGRRADVLDGTPAENATRPHLALAL</sequence>
<dbReference type="InterPro" id="IPR047801">
    <property type="entry name" value="Peptidase_C45"/>
</dbReference>
<evidence type="ECO:0000313" key="3">
    <source>
        <dbReference type="Proteomes" id="UP000182126"/>
    </source>
</evidence>
<dbReference type="Gene3D" id="3.60.60.10">
    <property type="entry name" value="Penicillin V Acylase, Chain A"/>
    <property type="match status" value="1"/>
</dbReference>
<keyword evidence="2" id="KW-0808">Transferase</keyword>
<gene>
    <name evidence="2" type="ORF">SAMN04489809_0855</name>
</gene>
<dbReference type="RefSeq" id="WP_060921128.1">
    <property type="nucleotide sequence ID" value="NZ_LT629770.1"/>
</dbReference>
<dbReference type="AlphaFoldDB" id="A0A1H1NMK8"/>
<dbReference type="InterPro" id="IPR005079">
    <property type="entry name" value="Peptidase_C45_hydrolase"/>
</dbReference>
<dbReference type="Pfam" id="PF03417">
    <property type="entry name" value="AAT"/>
    <property type="match status" value="1"/>
</dbReference>
<dbReference type="EMBL" id="LT629770">
    <property type="protein sequence ID" value="SDS00090.1"/>
    <property type="molecule type" value="Genomic_DNA"/>
</dbReference>
<keyword evidence="2" id="KW-0012">Acyltransferase</keyword>
<dbReference type="PANTHER" id="PTHR34180:SF1">
    <property type="entry name" value="BETA-ALANYL-DOPAMINE_CARCININE HYDROLASE"/>
    <property type="match status" value="1"/>
</dbReference>
<organism evidence="2 3">
    <name type="scientific">Microbacterium paraoxydans</name>
    <dbReference type="NCBI Taxonomy" id="199592"/>
    <lineage>
        <taxon>Bacteria</taxon>
        <taxon>Bacillati</taxon>
        <taxon>Actinomycetota</taxon>
        <taxon>Actinomycetes</taxon>
        <taxon>Micrococcales</taxon>
        <taxon>Microbacteriaceae</taxon>
        <taxon>Microbacterium</taxon>
    </lineage>
</organism>
<dbReference type="InterPro" id="IPR047794">
    <property type="entry name" value="C45_proenzyme-like"/>
</dbReference>
<dbReference type="NCBIfam" id="NF040521">
    <property type="entry name" value="C45_proenzyme"/>
    <property type="match status" value="1"/>
</dbReference>
<dbReference type="eggNOG" id="COG4927">
    <property type="taxonomic scope" value="Bacteria"/>
</dbReference>
<dbReference type="Gene3D" id="1.10.10.2120">
    <property type="match status" value="1"/>
</dbReference>
<proteinExistence type="predicted"/>
<name>A0A1H1NMK8_9MICO</name>
<dbReference type="GO" id="GO:0016746">
    <property type="term" value="F:acyltransferase activity"/>
    <property type="evidence" value="ECO:0007669"/>
    <property type="project" value="UniProtKB-KW"/>
</dbReference>